<evidence type="ECO:0000313" key="9">
    <source>
        <dbReference type="EMBL" id="AHL23446.1"/>
    </source>
</evidence>
<dbReference type="RefSeq" id="WP_042692129.1">
    <property type="nucleotide sequence ID" value="NZ_CP007264.1"/>
</dbReference>
<dbReference type="InterPro" id="IPR043699">
    <property type="entry name" value="NSUN6"/>
</dbReference>
<dbReference type="SUPFAM" id="SSF53335">
    <property type="entry name" value="S-adenosyl-L-methionine-dependent methyltransferases"/>
    <property type="match status" value="1"/>
</dbReference>
<dbReference type="Gene3D" id="3.30.70.1170">
    <property type="entry name" value="Sun protein, domain 3"/>
    <property type="match status" value="1"/>
</dbReference>
<dbReference type="HOGENOM" id="CLU_005316_1_0_2"/>
<dbReference type="Proteomes" id="UP000019434">
    <property type="component" value="Chromosome"/>
</dbReference>
<dbReference type="CDD" id="cd02440">
    <property type="entry name" value="AdoMet_MTases"/>
    <property type="match status" value="1"/>
</dbReference>
<evidence type="ECO:0000256" key="1">
    <source>
        <dbReference type="ARBA" id="ARBA00022603"/>
    </source>
</evidence>
<protein>
    <recommendedName>
        <fullName evidence="5">tRNA (cytosine(72)-C(5))-methyltransferase</fullName>
        <shortName evidence="5">tRNA:m(5)C72 MTase</shortName>
        <ecNumber evidence="5">2.1.1.-</ecNumber>
    </recommendedName>
</protein>
<dbReference type="GO" id="GO:0000049">
    <property type="term" value="F:tRNA binding"/>
    <property type="evidence" value="ECO:0007669"/>
    <property type="project" value="UniProtKB-UniRule"/>
</dbReference>
<evidence type="ECO:0000259" key="8">
    <source>
        <dbReference type="PROSITE" id="PS51686"/>
    </source>
</evidence>
<evidence type="ECO:0000313" key="10">
    <source>
        <dbReference type="Proteomes" id="UP000019434"/>
    </source>
</evidence>
<dbReference type="InterPro" id="IPR001678">
    <property type="entry name" value="MeTrfase_RsmB-F_NOP2_dom"/>
</dbReference>
<dbReference type="HAMAP" id="MF_02237">
    <property type="entry name" value="NSUN6"/>
    <property type="match status" value="1"/>
</dbReference>
<dbReference type="InterPro" id="IPR054728">
    <property type="entry name" value="RsmB-like_ferredoxin"/>
</dbReference>
<feature type="binding site" evidence="5 6">
    <location>
        <position position="263"/>
    </location>
    <ligand>
        <name>S-adenosyl-L-methionine</name>
        <dbReference type="ChEBI" id="CHEBI:59789"/>
    </ligand>
</feature>
<feature type="binding site" evidence="5 6">
    <location>
        <begin position="212"/>
        <end position="218"/>
    </location>
    <ligand>
        <name>S-adenosyl-L-methionine</name>
        <dbReference type="ChEBI" id="CHEBI:59789"/>
    </ligand>
</feature>
<evidence type="ECO:0000256" key="7">
    <source>
        <dbReference type="SAM" id="Coils"/>
    </source>
</evidence>
<dbReference type="KEGG" id="tnu:BD01_1844"/>
<dbReference type="PRINTS" id="PR02008">
    <property type="entry name" value="RCMTFAMILY"/>
</dbReference>
<dbReference type="eggNOG" id="arCOG00986">
    <property type="taxonomic scope" value="Archaea"/>
</dbReference>
<dbReference type="STRING" id="195522.BD01_1844"/>
<evidence type="ECO:0000256" key="2">
    <source>
        <dbReference type="ARBA" id="ARBA00022679"/>
    </source>
</evidence>
<dbReference type="InterPro" id="IPR049560">
    <property type="entry name" value="MeTrfase_RsmB-F_NOP2_cat"/>
</dbReference>
<keyword evidence="10" id="KW-1185">Reference proteome</keyword>
<keyword evidence="2 5" id="KW-0808">Transferase</keyword>
<dbReference type="SMART" id="SM00359">
    <property type="entry name" value="PUA"/>
    <property type="match status" value="1"/>
</dbReference>
<dbReference type="InterPro" id="IPR023267">
    <property type="entry name" value="RCMT"/>
</dbReference>
<dbReference type="PANTHER" id="PTHR22807">
    <property type="entry name" value="NOP2 YEAST -RELATED NOL1/NOP2/FMU SUN DOMAIN-CONTAINING"/>
    <property type="match status" value="1"/>
</dbReference>
<sequence>MEGNGKSSTFEAFPAELQEYYRKLFGKEAEEIMASLRTPVEKYYIRVNTLKTSRDKLMRILRREGLKPKRSPYLREGIYFEREGPNFPDDYEPGLKVVRANKFASESVYQGANLYAPGVLQADKSIRPGDEVEIRDPRGLLVGIGIAKMSAKEMIVSTRGLAVEVTTPKFKLPSLSELESFKEGLFYAQSLPSMVVAHVLEPSEEELIIDMAAAPGGKTSHIAQLLQNRGEIIAIDKSRNRLRKMEEELKRLGVKNVRLIRMDARKLPELGLQADKILLDAPCTALGIRPKLWESRTPRDIVATARYQRAFIWAAIKSLRPGGVLVYSTCTLSYEENEANVRFMLEKGLKLEEQAVFIGSEGIGLDNVQRFYPNRHLTQGFFIARLRKV</sequence>
<feature type="active site" description="Nucleophile" evidence="5 6">
    <location>
        <position position="330"/>
    </location>
</feature>
<reference evidence="9 10" key="1">
    <citation type="submission" date="2014-02" db="EMBL/GenBank/DDBJ databases">
        <title>Genome Sequence of an Hyperthermophilic Archaeon, Thermococcus nautili 30-1, producing viral vesicles.</title>
        <authorList>
            <person name="Oberto J."/>
            <person name="Gaudin M."/>
            <person name="Cossu M."/>
            <person name="Gorlas A."/>
            <person name="Slesarev A."/>
            <person name="Marguet E."/>
            <person name="Forterre P."/>
        </authorList>
    </citation>
    <scope>NUCLEOTIDE SEQUENCE [LARGE SCALE GENOMIC DNA]</scope>
    <source>
        <strain evidence="9 10">30-1</strain>
    </source>
</reference>
<feature type="binding site" evidence="5">
    <location>
        <position position="241"/>
    </location>
    <ligand>
        <name>S-adenosyl-L-methionine</name>
        <dbReference type="ChEBI" id="CHEBI:59789"/>
    </ligand>
</feature>
<proteinExistence type="inferred from homology"/>
<dbReference type="PROSITE" id="PS50890">
    <property type="entry name" value="PUA"/>
    <property type="match status" value="1"/>
</dbReference>
<feature type="binding site" evidence="5 6">
    <location>
        <position position="236"/>
    </location>
    <ligand>
        <name>S-adenosyl-L-methionine</name>
        <dbReference type="ChEBI" id="CHEBI:59789"/>
    </ligand>
</feature>
<dbReference type="InterPro" id="IPR004521">
    <property type="entry name" value="Uncharacterised_CHP00451"/>
</dbReference>
<keyword evidence="7" id="KW-0175">Coiled coil</keyword>
<dbReference type="EMBL" id="CP007264">
    <property type="protein sequence ID" value="AHL23446.1"/>
    <property type="molecule type" value="Genomic_DNA"/>
</dbReference>
<dbReference type="OrthoDB" id="14725at2157"/>
<dbReference type="Pfam" id="PF01189">
    <property type="entry name" value="Methyltr_RsmB-F"/>
    <property type="match status" value="1"/>
</dbReference>
<dbReference type="GO" id="GO:0016428">
    <property type="term" value="F:tRNA (cytidine-5-)-methyltransferase activity"/>
    <property type="evidence" value="ECO:0007669"/>
    <property type="project" value="UniProtKB-UniRule"/>
</dbReference>
<dbReference type="Pfam" id="PF22458">
    <property type="entry name" value="RsmF-B_ferredox"/>
    <property type="match status" value="1"/>
</dbReference>
<feature type="binding site" evidence="5 6">
    <location>
        <position position="280"/>
    </location>
    <ligand>
        <name>S-adenosyl-L-methionine</name>
        <dbReference type="ChEBI" id="CHEBI:59789"/>
    </ligand>
</feature>
<dbReference type="SUPFAM" id="SSF88697">
    <property type="entry name" value="PUA domain-like"/>
    <property type="match status" value="1"/>
</dbReference>
<dbReference type="InterPro" id="IPR002478">
    <property type="entry name" value="PUA"/>
</dbReference>
<evidence type="ECO:0000256" key="6">
    <source>
        <dbReference type="PROSITE-ProRule" id="PRU01023"/>
    </source>
</evidence>
<dbReference type="Pfam" id="PF01472">
    <property type="entry name" value="PUA"/>
    <property type="match status" value="1"/>
</dbReference>
<keyword evidence="3 5" id="KW-0949">S-adenosyl-L-methionine</keyword>
<evidence type="ECO:0000256" key="3">
    <source>
        <dbReference type="ARBA" id="ARBA00022691"/>
    </source>
</evidence>
<keyword evidence="1 5" id="KW-0489">Methyltransferase</keyword>
<organism evidence="9 10">
    <name type="scientific">Thermococcus nautili</name>
    <dbReference type="NCBI Taxonomy" id="195522"/>
    <lineage>
        <taxon>Archaea</taxon>
        <taxon>Methanobacteriati</taxon>
        <taxon>Methanobacteriota</taxon>
        <taxon>Thermococci</taxon>
        <taxon>Thermococcales</taxon>
        <taxon>Thermococcaceae</taxon>
        <taxon>Thermococcus</taxon>
    </lineage>
</organism>
<dbReference type="Gene3D" id="3.40.50.150">
    <property type="entry name" value="Vaccinia Virus protein VP39"/>
    <property type="match status" value="1"/>
</dbReference>
<comment type="catalytic activity">
    <reaction evidence="5">
        <text>cytidine(72) in tRNA + S-adenosyl-L-methionine = 5-methylcytidine(72) in tRNA + S-adenosyl-L-homocysteine + H(+)</text>
        <dbReference type="Rhea" id="RHEA:61988"/>
        <dbReference type="Rhea" id="RHEA-COMP:15996"/>
        <dbReference type="Rhea" id="RHEA-COMP:15997"/>
        <dbReference type="ChEBI" id="CHEBI:15378"/>
        <dbReference type="ChEBI" id="CHEBI:57856"/>
        <dbReference type="ChEBI" id="CHEBI:59789"/>
        <dbReference type="ChEBI" id="CHEBI:74483"/>
        <dbReference type="ChEBI" id="CHEBI:82748"/>
    </reaction>
</comment>
<dbReference type="AlphaFoldDB" id="W8P3S9"/>
<dbReference type="InterPro" id="IPR029063">
    <property type="entry name" value="SAM-dependent_MTases_sf"/>
</dbReference>
<dbReference type="GO" id="GO:0006400">
    <property type="term" value="P:tRNA modification"/>
    <property type="evidence" value="ECO:0007669"/>
    <property type="project" value="UniProtKB-UniRule"/>
</dbReference>
<gene>
    <name evidence="9" type="ORF">BD01_1844</name>
</gene>
<evidence type="ECO:0000256" key="5">
    <source>
        <dbReference type="HAMAP-Rule" id="MF_02237"/>
    </source>
</evidence>
<dbReference type="InterPro" id="IPR036974">
    <property type="entry name" value="PUA_sf"/>
</dbReference>
<name>W8P3S9_9EURY</name>
<feature type="coiled-coil region" evidence="7">
    <location>
        <begin position="235"/>
        <end position="262"/>
    </location>
</feature>
<dbReference type="PANTHER" id="PTHR22807:SF34">
    <property type="entry name" value="TRNA (CYTOSINE(72)-C(5))-METHYLTRANSFERASE NSUN6"/>
    <property type="match status" value="1"/>
</dbReference>
<feature type="binding site" evidence="5">
    <location>
        <position position="307"/>
    </location>
    <ligand>
        <name>S-adenosyl-L-methionine</name>
        <dbReference type="ChEBI" id="CHEBI:59789"/>
    </ligand>
</feature>
<dbReference type="Gene3D" id="2.30.130.10">
    <property type="entry name" value="PUA domain"/>
    <property type="match status" value="1"/>
</dbReference>
<dbReference type="GeneID" id="24958119"/>
<dbReference type="InterPro" id="IPR015947">
    <property type="entry name" value="PUA-like_sf"/>
</dbReference>
<evidence type="ECO:0000256" key="4">
    <source>
        <dbReference type="ARBA" id="ARBA00022884"/>
    </source>
</evidence>
<keyword evidence="4 5" id="KW-0694">RNA-binding</keyword>
<comment type="function">
    <text evidence="5">S-adenosyl-L-methionine-dependent methyltransferase that specifically methylates the C5 position of cytosine 72 in several tRNAs.</text>
</comment>
<accession>W8P3S9</accession>
<dbReference type="EC" id="2.1.1.-" evidence="5"/>
<comment type="similarity">
    <text evidence="5 6">Belongs to the class I-like SAM-binding methyltransferase superfamily. RsmB/NOP family.</text>
</comment>
<dbReference type="GO" id="GO:0001510">
    <property type="term" value="P:RNA methylation"/>
    <property type="evidence" value="ECO:0007669"/>
    <property type="project" value="InterPro"/>
</dbReference>
<dbReference type="CDD" id="cd07953">
    <property type="entry name" value="PUA"/>
    <property type="match status" value="1"/>
</dbReference>
<dbReference type="eggNOG" id="arCOG00973">
    <property type="taxonomic scope" value="Archaea"/>
</dbReference>
<dbReference type="PROSITE" id="PS51686">
    <property type="entry name" value="SAM_MT_RSMB_NOP"/>
    <property type="match status" value="1"/>
</dbReference>
<dbReference type="NCBIfam" id="TIGR00451">
    <property type="entry name" value="unchar_dom_2"/>
    <property type="match status" value="1"/>
</dbReference>
<feature type="domain" description="SAM-dependent MTase RsmB/NOP-type" evidence="8">
    <location>
        <begin position="114"/>
        <end position="389"/>
    </location>
</feature>